<comment type="caution">
    <text evidence="2">The sequence shown here is derived from an EMBL/GenBank/DDBJ whole genome shotgun (WGS) entry which is preliminary data.</text>
</comment>
<proteinExistence type="predicted"/>
<accession>A0ABW1EBE0</accession>
<sequence>MQFVSISRRRVDAFPPEAFTSELGQRETARVRELYAAGILRQVWKRGDVPGACILWEAASEQEVRDAIASLPIFAAGMLEVATLVPLEPYPGFGQA</sequence>
<evidence type="ECO:0000259" key="1">
    <source>
        <dbReference type="Pfam" id="PF02426"/>
    </source>
</evidence>
<dbReference type="Gene3D" id="3.30.70.1060">
    <property type="entry name" value="Dimeric alpha+beta barrel"/>
    <property type="match status" value="1"/>
</dbReference>
<dbReference type="RefSeq" id="WP_263333972.1">
    <property type="nucleotide sequence ID" value="NZ_JAGSYH010000002.1"/>
</dbReference>
<dbReference type="SUPFAM" id="SSF54909">
    <property type="entry name" value="Dimeric alpha+beta barrel"/>
    <property type="match status" value="1"/>
</dbReference>
<dbReference type="InterPro" id="IPR011008">
    <property type="entry name" value="Dimeric_a/b-barrel"/>
</dbReference>
<protein>
    <submittedName>
        <fullName evidence="2">Muconolactone Delta-isomerase family protein</fullName>
    </submittedName>
</protein>
<evidence type="ECO:0000313" key="2">
    <source>
        <dbReference type="EMBL" id="MFC5861305.1"/>
    </source>
</evidence>
<organism evidence="2 3">
    <name type="scientific">Acidicapsa dinghuensis</name>
    <dbReference type="NCBI Taxonomy" id="2218256"/>
    <lineage>
        <taxon>Bacteria</taxon>
        <taxon>Pseudomonadati</taxon>
        <taxon>Acidobacteriota</taxon>
        <taxon>Terriglobia</taxon>
        <taxon>Terriglobales</taxon>
        <taxon>Acidobacteriaceae</taxon>
        <taxon>Acidicapsa</taxon>
    </lineage>
</organism>
<gene>
    <name evidence="2" type="ORF">ACFPT7_03275</name>
</gene>
<evidence type="ECO:0000313" key="3">
    <source>
        <dbReference type="Proteomes" id="UP001596091"/>
    </source>
</evidence>
<keyword evidence="3" id="KW-1185">Reference proteome</keyword>
<reference evidence="3" key="1">
    <citation type="journal article" date="2019" name="Int. J. Syst. Evol. Microbiol.">
        <title>The Global Catalogue of Microorganisms (GCM) 10K type strain sequencing project: providing services to taxonomists for standard genome sequencing and annotation.</title>
        <authorList>
            <consortium name="The Broad Institute Genomics Platform"/>
            <consortium name="The Broad Institute Genome Sequencing Center for Infectious Disease"/>
            <person name="Wu L."/>
            <person name="Ma J."/>
        </authorList>
    </citation>
    <scope>NUCLEOTIDE SEQUENCE [LARGE SCALE GENOMIC DNA]</scope>
    <source>
        <strain evidence="3">JCM 4087</strain>
    </source>
</reference>
<dbReference type="Proteomes" id="UP001596091">
    <property type="component" value="Unassembled WGS sequence"/>
</dbReference>
<feature type="domain" description="Muconolactone isomerase" evidence="1">
    <location>
        <begin position="8"/>
        <end position="91"/>
    </location>
</feature>
<dbReference type="InterPro" id="IPR026029">
    <property type="entry name" value="MLI_dom"/>
</dbReference>
<name>A0ABW1EBE0_9BACT</name>
<dbReference type="Pfam" id="PF02426">
    <property type="entry name" value="MIase"/>
    <property type="match status" value="1"/>
</dbReference>
<dbReference type="EMBL" id="JBHSPH010000001">
    <property type="protein sequence ID" value="MFC5861305.1"/>
    <property type="molecule type" value="Genomic_DNA"/>
</dbReference>